<dbReference type="AlphaFoldDB" id="A0A8T0QKW4"/>
<accession>A0A8T0QKW4</accession>
<organism evidence="2 3">
    <name type="scientific">Panicum virgatum</name>
    <name type="common">Blackwell switchgrass</name>
    <dbReference type="NCBI Taxonomy" id="38727"/>
    <lineage>
        <taxon>Eukaryota</taxon>
        <taxon>Viridiplantae</taxon>
        <taxon>Streptophyta</taxon>
        <taxon>Embryophyta</taxon>
        <taxon>Tracheophyta</taxon>
        <taxon>Spermatophyta</taxon>
        <taxon>Magnoliopsida</taxon>
        <taxon>Liliopsida</taxon>
        <taxon>Poales</taxon>
        <taxon>Poaceae</taxon>
        <taxon>PACMAD clade</taxon>
        <taxon>Panicoideae</taxon>
        <taxon>Panicodae</taxon>
        <taxon>Paniceae</taxon>
        <taxon>Panicinae</taxon>
        <taxon>Panicum</taxon>
        <taxon>Panicum sect. Hiantes</taxon>
    </lineage>
</organism>
<evidence type="ECO:0000313" key="2">
    <source>
        <dbReference type="EMBL" id="KAG2574255.1"/>
    </source>
</evidence>
<evidence type="ECO:0000256" key="1">
    <source>
        <dbReference type="SAM" id="Phobius"/>
    </source>
</evidence>
<protein>
    <submittedName>
        <fullName evidence="2">Uncharacterized protein</fullName>
    </submittedName>
</protein>
<keyword evidence="1" id="KW-0472">Membrane</keyword>
<dbReference type="EMBL" id="CM029049">
    <property type="protein sequence ID" value="KAG2574255.1"/>
    <property type="molecule type" value="Genomic_DNA"/>
</dbReference>
<sequence length="108" mass="11942">MLIYGDNTNGGGREACGKLNAASSLGSGSVWEELAVDAAELWCFFNWDDRRGRFFSRCFGGGGLMGVGGMKLRFIFQKKKKRRKNAAAPLRLIQTSTSVVCWLLQVPY</sequence>
<evidence type="ECO:0000313" key="3">
    <source>
        <dbReference type="Proteomes" id="UP000823388"/>
    </source>
</evidence>
<reference evidence="2" key="1">
    <citation type="submission" date="2020-05" db="EMBL/GenBank/DDBJ databases">
        <title>WGS assembly of Panicum virgatum.</title>
        <authorList>
            <person name="Lovell J.T."/>
            <person name="Jenkins J."/>
            <person name="Shu S."/>
            <person name="Juenger T.E."/>
            <person name="Schmutz J."/>
        </authorList>
    </citation>
    <scope>NUCLEOTIDE SEQUENCE</scope>
    <source>
        <strain evidence="2">AP13</strain>
    </source>
</reference>
<comment type="caution">
    <text evidence="2">The sequence shown here is derived from an EMBL/GenBank/DDBJ whole genome shotgun (WGS) entry which is preliminary data.</text>
</comment>
<keyword evidence="3" id="KW-1185">Reference proteome</keyword>
<dbReference type="Proteomes" id="UP000823388">
    <property type="component" value="Chromosome 7K"/>
</dbReference>
<keyword evidence="1" id="KW-0812">Transmembrane</keyword>
<feature type="transmembrane region" description="Helical" evidence="1">
    <location>
        <begin position="54"/>
        <end position="76"/>
    </location>
</feature>
<gene>
    <name evidence="2" type="ORF">PVAP13_7KG304803</name>
</gene>
<name>A0A8T0QKW4_PANVG</name>
<keyword evidence="1" id="KW-1133">Transmembrane helix</keyword>
<proteinExistence type="predicted"/>